<evidence type="ECO:0000256" key="11">
    <source>
        <dbReference type="SAM" id="MobiDB-lite"/>
    </source>
</evidence>
<dbReference type="KEGG" id="schy:GVO57_04920"/>
<dbReference type="HAMAP" id="MF_00495">
    <property type="entry name" value="GPH_hydrolase_bact"/>
    <property type="match status" value="1"/>
</dbReference>
<evidence type="ECO:0000313" key="12">
    <source>
        <dbReference type="EMBL" id="QHL90301.1"/>
    </source>
</evidence>
<sequence length="266" mass="27227">MAGRGGARGGDGDRADRAAPGPAGRTHGDSPAPAIGDIGFDIVGFDLDGTLIDTSATLARAVNHALAAGGRPLIAPDQVRPMIGGGAKLMLERGLALSGGAEEAEFRRLYRLLLDWYGANLADGSVPYPGMVAALDALAARGTRLAVVTNKFESFARTLLTDLGLIDRFDTLIGGDTLGKGNAKPSPAPIHAMIERLGGGRAAFLGDSVYDVAAARAAGVPVIAVSFGFLSGPVEDLGADAVIDGYHELIPVLDRLALAVPAQEPR</sequence>
<evidence type="ECO:0000256" key="4">
    <source>
        <dbReference type="ARBA" id="ARBA00006171"/>
    </source>
</evidence>
<dbReference type="InterPro" id="IPR023214">
    <property type="entry name" value="HAD_sf"/>
</dbReference>
<keyword evidence="13" id="KW-1185">Reference proteome</keyword>
<dbReference type="EC" id="3.1.3.18" evidence="5 10"/>
<feature type="binding site" evidence="10">
    <location>
        <position position="46"/>
    </location>
    <ligand>
        <name>Mg(2+)</name>
        <dbReference type="ChEBI" id="CHEBI:18420"/>
    </ligand>
</feature>
<dbReference type="PANTHER" id="PTHR43434">
    <property type="entry name" value="PHOSPHOGLYCOLATE PHOSPHATASE"/>
    <property type="match status" value="1"/>
</dbReference>
<evidence type="ECO:0000256" key="8">
    <source>
        <dbReference type="ARBA" id="ARBA00022842"/>
    </source>
</evidence>
<dbReference type="InterPro" id="IPR036412">
    <property type="entry name" value="HAD-like_sf"/>
</dbReference>
<feature type="region of interest" description="Disordered" evidence="11">
    <location>
        <begin position="1"/>
        <end position="32"/>
    </location>
</feature>
<evidence type="ECO:0000256" key="3">
    <source>
        <dbReference type="ARBA" id="ARBA00004818"/>
    </source>
</evidence>
<evidence type="ECO:0000256" key="5">
    <source>
        <dbReference type="ARBA" id="ARBA00013078"/>
    </source>
</evidence>
<dbReference type="PRINTS" id="PR00413">
    <property type="entry name" value="HADHALOGNASE"/>
</dbReference>
<keyword evidence="7 10" id="KW-0378">Hydrolase</keyword>
<name>A0A7Z2S7F8_9SPHN</name>
<keyword evidence="6 10" id="KW-0479">Metal-binding</keyword>
<dbReference type="InterPro" id="IPR006439">
    <property type="entry name" value="HAD-SF_hydro_IA"/>
</dbReference>
<dbReference type="Pfam" id="PF13419">
    <property type="entry name" value="HAD_2"/>
    <property type="match status" value="1"/>
</dbReference>
<gene>
    <name evidence="12" type="ORF">GVO57_04920</name>
</gene>
<dbReference type="NCBIfam" id="TIGR01549">
    <property type="entry name" value="HAD-SF-IA-v1"/>
    <property type="match status" value="1"/>
</dbReference>
<feature type="binding site" evidence="10">
    <location>
        <position position="48"/>
    </location>
    <ligand>
        <name>Mg(2+)</name>
        <dbReference type="ChEBI" id="CHEBI:18420"/>
    </ligand>
</feature>
<dbReference type="InterPro" id="IPR050155">
    <property type="entry name" value="HAD-like_hydrolase_sf"/>
</dbReference>
<keyword evidence="8 10" id="KW-0460">Magnesium</keyword>
<dbReference type="GO" id="GO:0005975">
    <property type="term" value="P:carbohydrate metabolic process"/>
    <property type="evidence" value="ECO:0007669"/>
    <property type="project" value="InterPro"/>
</dbReference>
<comment type="function">
    <text evidence="10">Specifically catalyzes the dephosphorylation of 2-phosphoglycolate. Is involved in the dissimilation of the intracellular 2-phosphoglycolate formed during the DNA repair of 3'-phosphoglycolate ends, a major class of DNA lesions induced by oxidative stress.</text>
</comment>
<dbReference type="SUPFAM" id="SSF56784">
    <property type="entry name" value="HAD-like"/>
    <property type="match status" value="1"/>
</dbReference>
<dbReference type="SFLD" id="SFLDG01129">
    <property type="entry name" value="C1.5:_HAD__Beta-PGM__Phosphata"/>
    <property type="match status" value="1"/>
</dbReference>
<dbReference type="GO" id="GO:0008967">
    <property type="term" value="F:phosphoglycolate phosphatase activity"/>
    <property type="evidence" value="ECO:0007669"/>
    <property type="project" value="UniProtKB-UniRule"/>
</dbReference>
<evidence type="ECO:0000256" key="6">
    <source>
        <dbReference type="ARBA" id="ARBA00022723"/>
    </source>
</evidence>
<dbReference type="Proteomes" id="UP000464468">
    <property type="component" value="Chromosome"/>
</dbReference>
<dbReference type="InterPro" id="IPR023198">
    <property type="entry name" value="PGP-like_dom2"/>
</dbReference>
<dbReference type="EMBL" id="CP047895">
    <property type="protein sequence ID" value="QHL90301.1"/>
    <property type="molecule type" value="Genomic_DNA"/>
</dbReference>
<proteinExistence type="inferred from homology"/>
<dbReference type="Gene3D" id="3.40.50.1000">
    <property type="entry name" value="HAD superfamily/HAD-like"/>
    <property type="match status" value="1"/>
</dbReference>
<comment type="catalytic activity">
    <reaction evidence="1 10">
        <text>2-phosphoglycolate + H2O = glycolate + phosphate</text>
        <dbReference type="Rhea" id="RHEA:14369"/>
        <dbReference type="ChEBI" id="CHEBI:15377"/>
        <dbReference type="ChEBI" id="CHEBI:29805"/>
        <dbReference type="ChEBI" id="CHEBI:43474"/>
        <dbReference type="ChEBI" id="CHEBI:58033"/>
        <dbReference type="EC" id="3.1.3.18"/>
    </reaction>
</comment>
<accession>A0A7Z2S7F8</accession>
<evidence type="ECO:0000256" key="2">
    <source>
        <dbReference type="ARBA" id="ARBA00001946"/>
    </source>
</evidence>
<dbReference type="GO" id="GO:0005829">
    <property type="term" value="C:cytosol"/>
    <property type="evidence" value="ECO:0007669"/>
    <property type="project" value="TreeGrafter"/>
</dbReference>
<reference evidence="12 13" key="1">
    <citation type="submission" date="2020-01" db="EMBL/GenBank/DDBJ databases">
        <title>Sphingomonas sp. C33 whole genome sequece.</title>
        <authorList>
            <person name="Park C."/>
        </authorList>
    </citation>
    <scope>NUCLEOTIDE SEQUENCE [LARGE SCALE GENOMIC DNA]</scope>
    <source>
        <strain evidence="12 13">C33</strain>
    </source>
</reference>
<evidence type="ECO:0000313" key="13">
    <source>
        <dbReference type="Proteomes" id="UP000464468"/>
    </source>
</evidence>
<dbReference type="InterPro" id="IPR041492">
    <property type="entry name" value="HAD_2"/>
</dbReference>
<feature type="binding site" evidence="10">
    <location>
        <position position="207"/>
    </location>
    <ligand>
        <name>Mg(2+)</name>
        <dbReference type="ChEBI" id="CHEBI:18420"/>
    </ligand>
</feature>
<organism evidence="12 13">
    <name type="scientific">Sphingomonas changnyeongensis</name>
    <dbReference type="NCBI Taxonomy" id="2698679"/>
    <lineage>
        <taxon>Bacteria</taxon>
        <taxon>Pseudomonadati</taxon>
        <taxon>Pseudomonadota</taxon>
        <taxon>Alphaproteobacteria</taxon>
        <taxon>Sphingomonadales</taxon>
        <taxon>Sphingomonadaceae</taxon>
        <taxon>Sphingomonas</taxon>
    </lineage>
</organism>
<dbReference type="Gene3D" id="1.10.150.240">
    <property type="entry name" value="Putative phosphatase, domain 2"/>
    <property type="match status" value="1"/>
</dbReference>
<dbReference type="GO" id="GO:0046872">
    <property type="term" value="F:metal ion binding"/>
    <property type="evidence" value="ECO:0007669"/>
    <property type="project" value="UniProtKB-KW"/>
</dbReference>
<comment type="pathway">
    <text evidence="3 10">Organic acid metabolism; glycolate biosynthesis; glycolate from 2-phosphoglycolate: step 1/1.</text>
</comment>
<dbReference type="AlphaFoldDB" id="A0A7Z2S7F8"/>
<dbReference type="GO" id="GO:0046295">
    <property type="term" value="P:glycolate biosynthetic process"/>
    <property type="evidence" value="ECO:0007669"/>
    <property type="project" value="UniProtKB-UniRule"/>
</dbReference>
<feature type="active site" description="Nucleophile" evidence="10">
    <location>
        <position position="46"/>
    </location>
</feature>
<evidence type="ECO:0000256" key="10">
    <source>
        <dbReference type="HAMAP-Rule" id="MF_00495"/>
    </source>
</evidence>
<dbReference type="UniPathway" id="UPA00865">
    <property type="reaction ID" value="UER00834"/>
</dbReference>
<evidence type="ECO:0000256" key="9">
    <source>
        <dbReference type="ARBA" id="ARBA00023277"/>
    </source>
</evidence>
<protein>
    <recommendedName>
        <fullName evidence="5 10">Phosphoglycolate phosphatase</fullName>
        <shortName evidence="10">PGP</shortName>
        <shortName evidence="10">PGPase</shortName>
        <ecNumber evidence="5 10">3.1.3.18</ecNumber>
    </recommendedName>
</protein>
<dbReference type="SFLD" id="SFLDS00003">
    <property type="entry name" value="Haloacid_Dehalogenase"/>
    <property type="match status" value="1"/>
</dbReference>
<dbReference type="PANTHER" id="PTHR43434:SF1">
    <property type="entry name" value="PHOSPHOGLYCOLATE PHOSPHATASE"/>
    <property type="match status" value="1"/>
</dbReference>
<evidence type="ECO:0000256" key="7">
    <source>
        <dbReference type="ARBA" id="ARBA00022801"/>
    </source>
</evidence>
<dbReference type="InterPro" id="IPR037512">
    <property type="entry name" value="PGPase_prok"/>
</dbReference>
<keyword evidence="9 10" id="KW-0119">Carbohydrate metabolism</keyword>
<dbReference type="GO" id="GO:0006281">
    <property type="term" value="P:DNA repair"/>
    <property type="evidence" value="ECO:0007669"/>
    <property type="project" value="TreeGrafter"/>
</dbReference>
<comment type="cofactor">
    <cofactor evidence="2 10">
        <name>Mg(2+)</name>
        <dbReference type="ChEBI" id="CHEBI:18420"/>
    </cofactor>
</comment>
<evidence type="ECO:0000256" key="1">
    <source>
        <dbReference type="ARBA" id="ARBA00000830"/>
    </source>
</evidence>
<comment type="similarity">
    <text evidence="4 10">Belongs to the HAD-like hydrolase superfamily. CbbY/CbbZ/Gph/YieH family.</text>
</comment>